<organism evidence="1 2">
    <name type="scientific">Kiloniella spongiae</name>
    <dbReference type="NCBI Taxonomy" id="1489064"/>
    <lineage>
        <taxon>Bacteria</taxon>
        <taxon>Pseudomonadati</taxon>
        <taxon>Pseudomonadota</taxon>
        <taxon>Alphaproteobacteria</taxon>
        <taxon>Rhodospirillales</taxon>
        <taxon>Kiloniellaceae</taxon>
        <taxon>Kiloniella</taxon>
    </lineage>
</organism>
<name>A0A0H2MII2_9PROT</name>
<evidence type="ECO:0000313" key="1">
    <source>
        <dbReference type="EMBL" id="KLN62213.1"/>
    </source>
</evidence>
<keyword evidence="2" id="KW-1185">Reference proteome</keyword>
<evidence type="ECO:0000313" key="2">
    <source>
        <dbReference type="Proteomes" id="UP000035444"/>
    </source>
</evidence>
<dbReference type="AlphaFoldDB" id="A0A0H2MII2"/>
<accession>A0A0H2MII2</accession>
<reference evidence="1 2" key="1">
    <citation type="submission" date="2015-03" db="EMBL/GenBank/DDBJ databases">
        <title>Genome Sequence of Kiloniella spongiae MEBiC09566, isolated from a marine sponge.</title>
        <authorList>
            <person name="Shao Z."/>
            <person name="Wang L."/>
            <person name="Li X."/>
        </authorList>
    </citation>
    <scope>NUCLEOTIDE SEQUENCE [LARGE SCALE GENOMIC DNA]</scope>
    <source>
        <strain evidence="1 2">MEBiC09566</strain>
    </source>
</reference>
<comment type="caution">
    <text evidence="1">The sequence shown here is derived from an EMBL/GenBank/DDBJ whole genome shotgun (WGS) entry which is preliminary data.</text>
</comment>
<proteinExistence type="predicted"/>
<sequence length="735" mass="79534">MRIEVEVYKGPLSKEPDVQWGELMGLTKQTSVVLSYLDDTLLTLANSQGYLPSSDPVKPKSVKVRPDLDLNHTQEIERGVIWGSYASPTSEDEGHWCSSPNLMKQGGGAFSKLDDMSCLHAAQIHQDIQRFLVWVHAVQKAMKIADDALYGNGGIAQVCNDDASQKAACEQKIRDFQGKARKTIAAVSELAIAMKASSFFWAQSQVVVMTNSEAIASILQGYATGAAELSNQLQSKADVLEKQLSVNRRYQPLSAYLRASSSTDFINLAVWNRPFIGHLYDAFTNGSAESRVVGIQRLYADHNWSKINTAYASGQGDVAMAFIKDDIGNWNLKTFSNDPAELVDSYGQVGKAFLKTAVTLASGGGGAALSLLEKGDALGANAVAVASNRQALEAAEAGRRMAFGNDALENDPSVGNRGGLQSFRNNTVKQLATLKQRLTEIHKVAAETATGKASMGRIQFNEMPTDGQSIQIGNARMVFAKSLAENEITKVLITDGDKAATLNNLKVAVESLPSDYTSHQVSLSVSDQRIMMVEHKTLGASGNDFPLSASVFGSWGGKRHVELPLKEGKPDESQKASATFSLNKLPEDGDRVIVRGTVYTFKISPSVVNEIQIDTVAGKSNNDKMIATMKSFADALKKDHTLTSLVDVDAQNQHDSSVELIAHASGKGPEIIEVGVSDWVQISKMSGGVNSSSTQPDKDELVKIQQEISQVLNTYQIRVETLQSMLVPPRTEEVQ</sequence>
<gene>
    <name evidence="1" type="ORF">WH96_01425</name>
</gene>
<protein>
    <submittedName>
        <fullName evidence="1">Uncharacterized protein</fullName>
    </submittedName>
</protein>
<dbReference type="Proteomes" id="UP000035444">
    <property type="component" value="Unassembled WGS sequence"/>
</dbReference>
<dbReference type="EMBL" id="LAQL01000002">
    <property type="protein sequence ID" value="KLN62213.1"/>
    <property type="molecule type" value="Genomic_DNA"/>
</dbReference>